<dbReference type="InterPro" id="IPR019639">
    <property type="entry name" value="DUF2505"/>
</dbReference>
<protein>
    <submittedName>
        <fullName evidence="1">Unannotated protein</fullName>
    </submittedName>
</protein>
<reference evidence="1" key="1">
    <citation type="submission" date="2020-05" db="EMBL/GenBank/DDBJ databases">
        <authorList>
            <person name="Chiriac C."/>
            <person name="Salcher M."/>
            <person name="Ghai R."/>
            <person name="Kavagutti S V."/>
        </authorList>
    </citation>
    <scope>NUCLEOTIDE SEQUENCE</scope>
</reference>
<name>A0A6J6SP96_9ZZZZ</name>
<proteinExistence type="predicted"/>
<accession>A0A6J6SP96</accession>
<dbReference type="EMBL" id="CAEZYU010000024">
    <property type="protein sequence ID" value="CAB4736508.1"/>
    <property type="molecule type" value="Genomic_DNA"/>
</dbReference>
<evidence type="ECO:0000313" key="1">
    <source>
        <dbReference type="EMBL" id="CAB4736508.1"/>
    </source>
</evidence>
<sequence>MEILCTHTFEAPIEACWKMFHDPASHEAKFIAMGHRDLKVISCEETETSLSIVIDRLVDVEVPGFAKRIIKPTNTLRSTDEWRSNEDGTYSGSFQLETKGVPIQITGSTALTQAPGKKAASSTMYEVRIELSVNVPLIGGKIANFSKGIVTDQLEMEFKLGDEWLASH</sequence>
<dbReference type="AlphaFoldDB" id="A0A6J6SP96"/>
<dbReference type="Pfam" id="PF10698">
    <property type="entry name" value="DUF2505"/>
    <property type="match status" value="1"/>
</dbReference>
<organism evidence="1">
    <name type="scientific">freshwater metagenome</name>
    <dbReference type="NCBI Taxonomy" id="449393"/>
    <lineage>
        <taxon>unclassified sequences</taxon>
        <taxon>metagenomes</taxon>
        <taxon>ecological metagenomes</taxon>
    </lineage>
</organism>
<gene>
    <name evidence="1" type="ORF">UFOPK2766_00734</name>
</gene>